<proteinExistence type="predicted"/>
<evidence type="ECO:0000313" key="2">
    <source>
        <dbReference type="EMBL" id="MCI00768.1"/>
    </source>
</evidence>
<dbReference type="Proteomes" id="UP000265520">
    <property type="component" value="Unassembled WGS sequence"/>
</dbReference>
<dbReference type="AlphaFoldDB" id="A0A392NLL2"/>
<keyword evidence="1" id="KW-0812">Transmembrane</keyword>
<dbReference type="EMBL" id="LXQA010044179">
    <property type="protein sequence ID" value="MCI00768.1"/>
    <property type="molecule type" value="Genomic_DNA"/>
</dbReference>
<organism evidence="2 3">
    <name type="scientific">Trifolium medium</name>
    <dbReference type="NCBI Taxonomy" id="97028"/>
    <lineage>
        <taxon>Eukaryota</taxon>
        <taxon>Viridiplantae</taxon>
        <taxon>Streptophyta</taxon>
        <taxon>Embryophyta</taxon>
        <taxon>Tracheophyta</taxon>
        <taxon>Spermatophyta</taxon>
        <taxon>Magnoliopsida</taxon>
        <taxon>eudicotyledons</taxon>
        <taxon>Gunneridae</taxon>
        <taxon>Pentapetalae</taxon>
        <taxon>rosids</taxon>
        <taxon>fabids</taxon>
        <taxon>Fabales</taxon>
        <taxon>Fabaceae</taxon>
        <taxon>Papilionoideae</taxon>
        <taxon>50 kb inversion clade</taxon>
        <taxon>NPAAA clade</taxon>
        <taxon>Hologalegina</taxon>
        <taxon>IRL clade</taxon>
        <taxon>Trifolieae</taxon>
        <taxon>Trifolium</taxon>
    </lineage>
</organism>
<sequence>MGFSSTQRHLLFPLAASIGAAIVSSYCMSIPSSHLLCFQIPQVMASMSETYCMSIPYWYILWFRRKHGRCRYKYLPGSSLKNHFHGWFTISMVCKIQEWFITPMTP</sequence>
<protein>
    <submittedName>
        <fullName evidence="2">Uncharacterized protein</fullName>
    </submittedName>
</protein>
<keyword evidence="1" id="KW-1133">Transmembrane helix</keyword>
<accession>A0A392NLL2</accession>
<keyword evidence="3" id="KW-1185">Reference proteome</keyword>
<keyword evidence="1" id="KW-0472">Membrane</keyword>
<evidence type="ECO:0000256" key="1">
    <source>
        <dbReference type="SAM" id="Phobius"/>
    </source>
</evidence>
<feature type="transmembrane region" description="Helical" evidence="1">
    <location>
        <begin position="43"/>
        <end position="63"/>
    </location>
</feature>
<name>A0A392NLL2_9FABA</name>
<comment type="caution">
    <text evidence="2">The sequence shown here is derived from an EMBL/GenBank/DDBJ whole genome shotgun (WGS) entry which is preliminary data.</text>
</comment>
<reference evidence="2 3" key="1">
    <citation type="journal article" date="2018" name="Front. Plant Sci.">
        <title>Red Clover (Trifolium pratense) and Zigzag Clover (T. medium) - A Picture of Genomic Similarities and Differences.</title>
        <authorList>
            <person name="Dluhosova J."/>
            <person name="Istvanek J."/>
            <person name="Nedelnik J."/>
            <person name="Repkova J."/>
        </authorList>
    </citation>
    <scope>NUCLEOTIDE SEQUENCE [LARGE SCALE GENOMIC DNA]</scope>
    <source>
        <strain evidence="3">cv. 10/8</strain>
        <tissue evidence="2">Leaf</tissue>
    </source>
</reference>
<evidence type="ECO:0000313" key="3">
    <source>
        <dbReference type="Proteomes" id="UP000265520"/>
    </source>
</evidence>